<dbReference type="AlphaFoldDB" id="A0A5E4PN45"/>
<reference evidence="3 4" key="1">
    <citation type="submission" date="2017-07" db="EMBL/GenBank/DDBJ databases">
        <authorList>
            <person name="Talla V."/>
            <person name="Backstrom N."/>
        </authorList>
    </citation>
    <scope>NUCLEOTIDE SEQUENCE [LARGE SCALE GENOMIC DNA]</scope>
</reference>
<feature type="compositionally biased region" description="Polar residues" evidence="1">
    <location>
        <begin position="66"/>
        <end position="80"/>
    </location>
</feature>
<evidence type="ECO:0000256" key="1">
    <source>
        <dbReference type="SAM" id="MobiDB-lite"/>
    </source>
</evidence>
<name>A0A5E4PN45_9NEOP</name>
<dbReference type="EMBL" id="FZQP02000003">
    <property type="protein sequence ID" value="VVC86478.1"/>
    <property type="molecule type" value="Genomic_DNA"/>
</dbReference>
<evidence type="ECO:0008006" key="5">
    <source>
        <dbReference type="Google" id="ProtNLM"/>
    </source>
</evidence>
<accession>A0A5E4PN45</accession>
<gene>
    <name evidence="3" type="ORF">LSINAPIS_LOCUS290</name>
</gene>
<organism evidence="3 4">
    <name type="scientific">Leptidea sinapis</name>
    <dbReference type="NCBI Taxonomy" id="189913"/>
    <lineage>
        <taxon>Eukaryota</taxon>
        <taxon>Metazoa</taxon>
        <taxon>Ecdysozoa</taxon>
        <taxon>Arthropoda</taxon>
        <taxon>Hexapoda</taxon>
        <taxon>Insecta</taxon>
        <taxon>Pterygota</taxon>
        <taxon>Neoptera</taxon>
        <taxon>Endopterygota</taxon>
        <taxon>Lepidoptera</taxon>
        <taxon>Glossata</taxon>
        <taxon>Ditrysia</taxon>
        <taxon>Papilionoidea</taxon>
        <taxon>Pieridae</taxon>
        <taxon>Dismorphiinae</taxon>
        <taxon>Leptidea</taxon>
    </lineage>
</organism>
<evidence type="ECO:0000313" key="3">
    <source>
        <dbReference type="EMBL" id="VVC86478.1"/>
    </source>
</evidence>
<feature type="chain" id="PRO_5023078942" description="Protein quiver" evidence="2">
    <location>
        <begin position="22"/>
        <end position="101"/>
    </location>
</feature>
<sequence>MLTKIFIVILVLGRGDLRCYACGFSASDSDRSCLEITNNTQVVNCRFQYCTIMRQEFLVGNGIESVTGSNLSPRPNNRTENLLDSKSKAINSPGVYNKQDK</sequence>
<proteinExistence type="predicted"/>
<keyword evidence="4" id="KW-1185">Reference proteome</keyword>
<evidence type="ECO:0000256" key="2">
    <source>
        <dbReference type="SAM" id="SignalP"/>
    </source>
</evidence>
<keyword evidence="2" id="KW-0732">Signal</keyword>
<dbReference type="Proteomes" id="UP000324832">
    <property type="component" value="Unassembled WGS sequence"/>
</dbReference>
<protein>
    <recommendedName>
        <fullName evidence="5">Protein quiver</fullName>
    </recommendedName>
</protein>
<evidence type="ECO:0000313" key="4">
    <source>
        <dbReference type="Proteomes" id="UP000324832"/>
    </source>
</evidence>
<feature type="region of interest" description="Disordered" evidence="1">
    <location>
        <begin position="66"/>
        <end position="101"/>
    </location>
</feature>
<feature type="signal peptide" evidence="2">
    <location>
        <begin position="1"/>
        <end position="21"/>
    </location>
</feature>